<keyword evidence="2" id="KW-0472">Membrane</keyword>
<dbReference type="InterPro" id="IPR007577">
    <property type="entry name" value="GlycoTrfase_DXD_sugar-bd_CS"/>
</dbReference>
<dbReference type="STRING" id="1408157.A0A1J7IFW4"/>
<protein>
    <recommendedName>
        <fullName evidence="3">LCCL domain-containing protein</fullName>
    </recommendedName>
</protein>
<feature type="transmembrane region" description="Helical" evidence="2">
    <location>
        <begin position="740"/>
        <end position="760"/>
    </location>
</feature>
<dbReference type="PROSITE" id="PS50820">
    <property type="entry name" value="LCCL"/>
    <property type="match status" value="1"/>
</dbReference>
<dbReference type="SUPFAM" id="SSF69848">
    <property type="entry name" value="LCCL domain"/>
    <property type="match status" value="1"/>
</dbReference>
<dbReference type="InParanoid" id="A0A1J7IFW4"/>
<comment type="similarity">
    <text evidence="1">Belongs to the glycosyltransferase 32 family.</text>
</comment>
<dbReference type="Gene3D" id="3.90.550.20">
    <property type="match status" value="1"/>
</dbReference>
<feature type="transmembrane region" description="Helical" evidence="2">
    <location>
        <begin position="355"/>
        <end position="373"/>
    </location>
</feature>
<feature type="domain" description="LCCL" evidence="3">
    <location>
        <begin position="387"/>
        <end position="511"/>
    </location>
</feature>
<dbReference type="InterPro" id="IPR036609">
    <property type="entry name" value="LCCL_sf"/>
</dbReference>
<dbReference type="FunCoup" id="A0A1J7IFW4">
    <property type="interactions" value="5"/>
</dbReference>
<dbReference type="Pfam" id="PF04488">
    <property type="entry name" value="Gly_transf_sug"/>
    <property type="match status" value="1"/>
</dbReference>
<keyword evidence="5" id="KW-1185">Reference proteome</keyword>
<dbReference type="InterPro" id="IPR029044">
    <property type="entry name" value="Nucleotide-diphossugar_trans"/>
</dbReference>
<dbReference type="Gene3D" id="2.170.130.20">
    <property type="entry name" value="LCCL-like domain"/>
    <property type="match status" value="1"/>
</dbReference>
<evidence type="ECO:0000313" key="4">
    <source>
        <dbReference type="EMBL" id="OIW26583.1"/>
    </source>
</evidence>
<feature type="transmembrane region" description="Helical" evidence="2">
    <location>
        <begin position="665"/>
        <end position="687"/>
    </location>
</feature>
<feature type="transmembrane region" description="Helical" evidence="2">
    <location>
        <begin position="699"/>
        <end position="720"/>
    </location>
</feature>
<dbReference type="GO" id="GO:1901135">
    <property type="term" value="P:carbohydrate derivative metabolic process"/>
    <property type="evidence" value="ECO:0007669"/>
    <property type="project" value="UniProtKB-ARBA"/>
</dbReference>
<dbReference type="InterPro" id="IPR004043">
    <property type="entry name" value="LCCL"/>
</dbReference>
<evidence type="ECO:0000313" key="5">
    <source>
        <dbReference type="Proteomes" id="UP000182658"/>
    </source>
</evidence>
<name>A0A1J7IFW4_9PEZI</name>
<dbReference type="OrthoDB" id="441660at2759"/>
<evidence type="ECO:0000256" key="1">
    <source>
        <dbReference type="ARBA" id="ARBA00009003"/>
    </source>
</evidence>
<dbReference type="Pfam" id="PF03815">
    <property type="entry name" value="LCCL"/>
    <property type="match status" value="1"/>
</dbReference>
<dbReference type="AlphaFoldDB" id="A0A1J7IFW4"/>
<sequence>MSILPRNGPGKVALVICSLLVFVLVIHQFNASRRFVFSGQLSESLQIINICTPNIPQAMGNSTTIAAGTGLPNIIHQIWRTTDVRTYSTELEASHDSWKNMFNPINYTVKLWTDDDVLQLLKAKYTWLLSTYEGYPQNIQRADLARLVVVHAEGGIYADLDVYPRDATQLQCLQDLGLQSVFAPTAAGLGLSNHFFMAERGSSFLLWTLYEAKRRAGSGARHILPPYLKVFWTTGPMMVTAAFREYAWLYSAQRQSVGLLDQRDGPSAGHGDLELGSAAAFPADSPQHQDSDMDVHGQHWARRYPPLSCSMAVIVAWCKGPEPPHVHRVKPWFPKWQAVPARLVERCLPRRRMKIAVLVGGILSWVVIFLSLLKSSAVDEEVPGYGRPVKLSCHQRLWYNATDCDVNGESCLPFEGQSFAFRCPSGCAAAILLEPYTVGEREFNYRPLVIGGKPSALGGRTNGLYRGDSSICASALHAGLISNANGGCGILHRSGERDKFENVSRHGIESIPFMPHFPMSFFFQIASSGSSEANPIECSDNRWSLFTFTVAVTVTLSMLVTSAPAFFSSTYFIAWFQVAMASDPPTSSFYDRISIFLSRIVPGAFVGFVLYYFCVKYTLRDLDAHLEKTVLWLGGCWLGALNTDTFDRIPISRLTPHDIQQQPGAVTALLIIVGSLIAITLVQAYCFRREGRFFPMLRLYALLVLALLILALVPYMKLRIHHDLLALLLLPGTSMQTRPSLLFQGIIVGLYINGIARWGFGSILQSPASMLDGGKLGTVPPVIAPPLVEHQNRLVFTFPGLPTQVDGIGVLVNDVLRFRGLKSNDSQNVSDFAWTRRFANETEYFRFGYVHTRALGGFWYEDFTEPATWFVNGSFSNKATLSGWGVGRSGRVG</sequence>
<feature type="transmembrane region" description="Helical" evidence="2">
    <location>
        <begin position="543"/>
        <end position="576"/>
    </location>
</feature>
<dbReference type="Proteomes" id="UP000182658">
    <property type="component" value="Unassembled WGS sequence"/>
</dbReference>
<feature type="transmembrane region" description="Helical" evidence="2">
    <location>
        <begin position="596"/>
        <end position="613"/>
    </location>
</feature>
<evidence type="ECO:0000259" key="3">
    <source>
        <dbReference type="PROSITE" id="PS50820"/>
    </source>
</evidence>
<reference evidence="4 5" key="1">
    <citation type="submission" date="2016-10" db="EMBL/GenBank/DDBJ databases">
        <title>Draft genome sequence of Coniochaeta ligniaria NRRL30616, a lignocellulolytic fungus for bioabatement of inhibitors in plant biomass hydrolysates.</title>
        <authorList>
            <consortium name="DOE Joint Genome Institute"/>
            <person name="Jimenez D.J."/>
            <person name="Hector R.E."/>
            <person name="Riley R."/>
            <person name="Sun H."/>
            <person name="Grigoriev I.V."/>
            <person name="Van Elsas J.D."/>
            <person name="Nichols N.N."/>
        </authorList>
    </citation>
    <scope>NUCLEOTIDE SEQUENCE [LARGE SCALE GENOMIC DNA]</scope>
    <source>
        <strain evidence="4 5">NRRL 30616</strain>
    </source>
</reference>
<dbReference type="PANTHER" id="PTHR31331:SF1">
    <property type="entry name" value="CYSTEINE RICH SECRETORY PROTEIN LCCL DOMAIN CONTAINING 2"/>
    <property type="match status" value="1"/>
</dbReference>
<gene>
    <name evidence="4" type="ORF">CONLIGDRAFT_716844</name>
</gene>
<evidence type="ECO:0000256" key="2">
    <source>
        <dbReference type="SAM" id="Phobius"/>
    </source>
</evidence>
<keyword evidence="2" id="KW-0812">Transmembrane</keyword>
<dbReference type="InterPro" id="IPR051957">
    <property type="entry name" value="CRISP-LCCL_domain"/>
</dbReference>
<organism evidence="4 5">
    <name type="scientific">Coniochaeta ligniaria NRRL 30616</name>
    <dbReference type="NCBI Taxonomy" id="1408157"/>
    <lineage>
        <taxon>Eukaryota</taxon>
        <taxon>Fungi</taxon>
        <taxon>Dikarya</taxon>
        <taxon>Ascomycota</taxon>
        <taxon>Pezizomycotina</taxon>
        <taxon>Sordariomycetes</taxon>
        <taxon>Sordariomycetidae</taxon>
        <taxon>Coniochaetales</taxon>
        <taxon>Coniochaetaceae</taxon>
        <taxon>Coniochaeta</taxon>
    </lineage>
</organism>
<proteinExistence type="inferred from homology"/>
<dbReference type="EMBL" id="KV875100">
    <property type="protein sequence ID" value="OIW26583.1"/>
    <property type="molecule type" value="Genomic_DNA"/>
</dbReference>
<dbReference type="PANTHER" id="PTHR31331">
    <property type="entry name" value="LCCL DOMAIN PROTEIN (AFU_ORTHOLOGUE AFUA_5G08630)"/>
    <property type="match status" value="1"/>
</dbReference>
<keyword evidence="2" id="KW-1133">Transmembrane helix</keyword>
<accession>A0A1J7IFW4</accession>
<feature type="transmembrane region" description="Helical" evidence="2">
    <location>
        <begin position="12"/>
        <end position="31"/>
    </location>
</feature>
<dbReference type="SMART" id="SM00603">
    <property type="entry name" value="LCCL"/>
    <property type="match status" value="1"/>
</dbReference>
<dbReference type="SUPFAM" id="SSF53448">
    <property type="entry name" value="Nucleotide-diphospho-sugar transferases"/>
    <property type="match status" value="1"/>
</dbReference>